<dbReference type="EMBL" id="LWAE01000014">
    <property type="protein sequence ID" value="KZL88774.1"/>
    <property type="molecule type" value="Genomic_DNA"/>
</dbReference>
<dbReference type="OrthoDB" id="1911256at2"/>
<dbReference type="STRING" id="1121326.CLMAG_58670"/>
<name>A0A162QP26_9CLOT</name>
<evidence type="ECO:0000313" key="1">
    <source>
        <dbReference type="EMBL" id="KZL88774.1"/>
    </source>
</evidence>
<sequence length="132" mass="15288">MKAIVNFYLLSDNQEGDYEELTTGIRTDNIMYLTLQSGDVIILPRDDSTQFTVDKIVKNFYNGEIDIYVSKTKEVNELFEEIESFANNTLKTMIDSLKTNFSNIDTIEASDEEDNKEVYLKNVKYVEVDKDK</sequence>
<protein>
    <submittedName>
        <fullName evidence="1">Uncharacterized protein</fullName>
    </submittedName>
</protein>
<gene>
    <name evidence="1" type="ORF">CLMAG_58670</name>
</gene>
<keyword evidence="2" id="KW-1185">Reference proteome</keyword>
<dbReference type="PATRIC" id="fig|1121326.3.peg.5931"/>
<proteinExistence type="predicted"/>
<accession>A0A162QP26</accession>
<dbReference type="AlphaFoldDB" id="A0A162QP26"/>
<organism evidence="1 2">
    <name type="scientific">Clostridium magnum DSM 2767</name>
    <dbReference type="NCBI Taxonomy" id="1121326"/>
    <lineage>
        <taxon>Bacteria</taxon>
        <taxon>Bacillati</taxon>
        <taxon>Bacillota</taxon>
        <taxon>Clostridia</taxon>
        <taxon>Eubacteriales</taxon>
        <taxon>Clostridiaceae</taxon>
        <taxon>Clostridium</taxon>
    </lineage>
</organism>
<reference evidence="1 2" key="1">
    <citation type="submission" date="2016-04" db="EMBL/GenBank/DDBJ databases">
        <title>Genome sequence of Clostridium magnum DSM 2767.</title>
        <authorList>
            <person name="Poehlein A."/>
            <person name="Uhlig R."/>
            <person name="Fischer R."/>
            <person name="Bahl H."/>
            <person name="Daniel R."/>
        </authorList>
    </citation>
    <scope>NUCLEOTIDE SEQUENCE [LARGE SCALE GENOMIC DNA]</scope>
    <source>
        <strain evidence="1 2">DSM 2767</strain>
    </source>
</reference>
<comment type="caution">
    <text evidence="1">The sequence shown here is derived from an EMBL/GenBank/DDBJ whole genome shotgun (WGS) entry which is preliminary data.</text>
</comment>
<evidence type="ECO:0000313" key="2">
    <source>
        <dbReference type="Proteomes" id="UP000076603"/>
    </source>
</evidence>
<dbReference type="RefSeq" id="WP_066630523.1">
    <property type="nucleotide sequence ID" value="NZ_FQXL01000070.1"/>
</dbReference>
<dbReference type="Proteomes" id="UP000076603">
    <property type="component" value="Unassembled WGS sequence"/>
</dbReference>